<evidence type="ECO:0000256" key="14">
    <source>
        <dbReference type="ARBA" id="ARBA00022840"/>
    </source>
</evidence>
<dbReference type="Proteomes" id="UP001285636">
    <property type="component" value="Unassembled WGS sequence"/>
</dbReference>
<evidence type="ECO:0000256" key="11">
    <source>
        <dbReference type="ARBA" id="ARBA00022679"/>
    </source>
</evidence>
<evidence type="ECO:0000256" key="15">
    <source>
        <dbReference type="ARBA" id="ARBA00023134"/>
    </source>
</evidence>
<comment type="function">
    <text evidence="4">Catalyzes ATP-dependent phosphorylation of adenosylcobinamide and addition of GMP to adenosylcobinamide phosphate.</text>
</comment>
<protein>
    <recommendedName>
        <fullName evidence="16">Adenosylcobinamide kinase</fullName>
        <ecNumber evidence="8">2.7.1.156</ecNumber>
        <ecNumber evidence="9">2.7.7.62</ecNumber>
    </recommendedName>
    <alternativeName>
        <fullName evidence="17">Adenosylcobinamide-phosphate guanylyltransferase</fullName>
    </alternativeName>
</protein>
<dbReference type="EC" id="2.7.7.62" evidence="9"/>
<comment type="caution">
    <text evidence="20">The sequence shown here is derived from an EMBL/GenBank/DDBJ whole genome shotgun (WGS) entry which is preliminary data.</text>
</comment>
<evidence type="ECO:0000256" key="8">
    <source>
        <dbReference type="ARBA" id="ARBA00012016"/>
    </source>
</evidence>
<evidence type="ECO:0000313" key="20">
    <source>
        <dbReference type="EMBL" id="MDV2884266.1"/>
    </source>
</evidence>
<dbReference type="Gene3D" id="3.40.50.300">
    <property type="entry name" value="P-loop containing nucleotide triphosphate hydrolases"/>
    <property type="match status" value="1"/>
</dbReference>
<keyword evidence="14" id="KW-0067">ATP-binding</keyword>
<feature type="binding site" evidence="19">
    <location>
        <begin position="7"/>
        <end position="14"/>
    </location>
    <ligand>
        <name>GTP</name>
        <dbReference type="ChEBI" id="CHEBI:37565"/>
    </ligand>
</feature>
<dbReference type="Pfam" id="PF02283">
    <property type="entry name" value="CobU"/>
    <property type="match status" value="1"/>
</dbReference>
<comment type="similarity">
    <text evidence="7">Belongs to the CobU/CobP family.</text>
</comment>
<keyword evidence="10" id="KW-0169">Cobalamin biosynthesis</keyword>
<comment type="catalytic activity">
    <reaction evidence="2">
        <text>adenosylcob(III)inamide phosphate + GTP + H(+) = adenosylcob(III)inamide-GDP + diphosphate</text>
        <dbReference type="Rhea" id="RHEA:22712"/>
        <dbReference type="ChEBI" id="CHEBI:15378"/>
        <dbReference type="ChEBI" id="CHEBI:33019"/>
        <dbReference type="ChEBI" id="CHEBI:37565"/>
        <dbReference type="ChEBI" id="CHEBI:58502"/>
        <dbReference type="ChEBI" id="CHEBI:60487"/>
        <dbReference type="EC" id="2.7.7.62"/>
    </reaction>
</comment>
<evidence type="ECO:0000313" key="21">
    <source>
        <dbReference type="Proteomes" id="UP001285636"/>
    </source>
</evidence>
<dbReference type="PIRSF" id="PIRSF006135">
    <property type="entry name" value="CobU"/>
    <property type="match status" value="1"/>
</dbReference>
<name>A0AAJ2KW51_ALKPS</name>
<dbReference type="PANTHER" id="PTHR34848:SF1">
    <property type="entry name" value="BIFUNCTIONAL ADENOSYLCOBALAMIN BIOSYNTHESIS PROTEIN COBU"/>
    <property type="match status" value="1"/>
</dbReference>
<keyword evidence="11 20" id="KW-0808">Transferase</keyword>
<accession>A0AAJ2KW51</accession>
<dbReference type="InterPro" id="IPR003203">
    <property type="entry name" value="CobU/CobP"/>
</dbReference>
<organism evidence="20 21">
    <name type="scientific">Alkalihalophilus pseudofirmus</name>
    <name type="common">Bacillus pseudofirmus</name>
    <dbReference type="NCBI Taxonomy" id="79885"/>
    <lineage>
        <taxon>Bacteria</taxon>
        <taxon>Bacillati</taxon>
        <taxon>Bacillota</taxon>
        <taxon>Bacilli</taxon>
        <taxon>Bacillales</taxon>
        <taxon>Bacillaceae</taxon>
        <taxon>Alkalihalophilus</taxon>
    </lineage>
</organism>
<feature type="binding site" evidence="19">
    <location>
        <position position="98"/>
    </location>
    <ligand>
        <name>GTP</name>
        <dbReference type="ChEBI" id="CHEBI:37565"/>
    </ligand>
</feature>
<dbReference type="GO" id="GO:0005524">
    <property type="term" value="F:ATP binding"/>
    <property type="evidence" value="ECO:0007669"/>
    <property type="project" value="UniProtKB-KW"/>
</dbReference>
<evidence type="ECO:0000256" key="13">
    <source>
        <dbReference type="ARBA" id="ARBA00022777"/>
    </source>
</evidence>
<evidence type="ECO:0000256" key="16">
    <source>
        <dbReference type="ARBA" id="ARBA00029570"/>
    </source>
</evidence>
<evidence type="ECO:0000256" key="9">
    <source>
        <dbReference type="ARBA" id="ARBA00012523"/>
    </source>
</evidence>
<dbReference type="CDD" id="cd00544">
    <property type="entry name" value="CobU"/>
    <property type="match status" value="1"/>
</dbReference>
<dbReference type="InterPro" id="IPR027417">
    <property type="entry name" value="P-loop_NTPase"/>
</dbReference>
<dbReference type="GO" id="GO:0009236">
    <property type="term" value="P:cobalamin biosynthetic process"/>
    <property type="evidence" value="ECO:0007669"/>
    <property type="project" value="UniProtKB-KW"/>
</dbReference>
<evidence type="ECO:0000256" key="19">
    <source>
        <dbReference type="PIRSR" id="PIRSR006135-2"/>
    </source>
</evidence>
<evidence type="ECO:0000256" key="1">
    <source>
        <dbReference type="ARBA" id="ARBA00000312"/>
    </source>
</evidence>
<dbReference type="AlphaFoldDB" id="A0AAJ2KW51"/>
<evidence type="ECO:0000256" key="7">
    <source>
        <dbReference type="ARBA" id="ARBA00007490"/>
    </source>
</evidence>
<keyword evidence="12 19" id="KW-0547">Nucleotide-binding</keyword>
<evidence type="ECO:0000256" key="12">
    <source>
        <dbReference type="ARBA" id="ARBA00022741"/>
    </source>
</evidence>
<feature type="binding site" evidence="19">
    <location>
        <position position="77"/>
    </location>
    <ligand>
        <name>GTP</name>
        <dbReference type="ChEBI" id="CHEBI:37565"/>
    </ligand>
</feature>
<comment type="catalytic activity">
    <reaction evidence="1">
        <text>adenosylcob(III)inamide + ATP = adenosylcob(III)inamide phosphate + ADP + H(+)</text>
        <dbReference type="Rhea" id="RHEA:15769"/>
        <dbReference type="ChEBI" id="CHEBI:2480"/>
        <dbReference type="ChEBI" id="CHEBI:15378"/>
        <dbReference type="ChEBI" id="CHEBI:30616"/>
        <dbReference type="ChEBI" id="CHEBI:58502"/>
        <dbReference type="ChEBI" id="CHEBI:456216"/>
        <dbReference type="EC" id="2.7.1.156"/>
    </reaction>
</comment>
<evidence type="ECO:0000256" key="2">
    <source>
        <dbReference type="ARBA" id="ARBA00000711"/>
    </source>
</evidence>
<evidence type="ECO:0000256" key="3">
    <source>
        <dbReference type="ARBA" id="ARBA00001522"/>
    </source>
</evidence>
<proteinExistence type="inferred from homology"/>
<dbReference type="GO" id="GO:0043752">
    <property type="term" value="F:adenosylcobinamide kinase activity"/>
    <property type="evidence" value="ECO:0007669"/>
    <property type="project" value="UniProtKB-EC"/>
</dbReference>
<sequence length="199" mass="23003">MLTFITGGVRSGKSSYAERRAVDLFYKELYRVKLFNKEKGALYYLATGLAEDDEMKQRVEKHQLQRSKTSPHWRVIEQSTNVAEKLPLFKQTDVILIDCLTTLLTNELFNDWQDEPDKWKDAFYRKKIETKLKSFITHLARGEFTAVLVSNEVSHEHFFDELPLVYAKLLGTLHQHAVSESDEAVLVEAGIPIVKKGRE</sequence>
<dbReference type="PANTHER" id="PTHR34848">
    <property type="match status" value="1"/>
</dbReference>
<evidence type="ECO:0000256" key="5">
    <source>
        <dbReference type="ARBA" id="ARBA00004692"/>
    </source>
</evidence>
<keyword evidence="13 20" id="KW-0418">Kinase</keyword>
<evidence type="ECO:0000256" key="6">
    <source>
        <dbReference type="ARBA" id="ARBA00005159"/>
    </source>
</evidence>
<evidence type="ECO:0000256" key="10">
    <source>
        <dbReference type="ARBA" id="ARBA00022573"/>
    </source>
</evidence>
<comment type="pathway">
    <text evidence="6">Cofactor biosynthesis; adenosylcobalamin biosynthesis; adenosylcobalamin from cob(II)yrinate a,c-diamide: step 5/7.</text>
</comment>
<feature type="active site" description="GMP-histidine intermediate" evidence="18">
    <location>
        <position position="62"/>
    </location>
</feature>
<dbReference type="RefSeq" id="WP_323465885.1">
    <property type="nucleotide sequence ID" value="NZ_CP144224.1"/>
</dbReference>
<comment type="catalytic activity">
    <reaction evidence="3">
        <text>adenosylcob(III)inamide + GTP = adenosylcob(III)inamide phosphate + GDP + H(+)</text>
        <dbReference type="Rhea" id="RHEA:15765"/>
        <dbReference type="ChEBI" id="CHEBI:2480"/>
        <dbReference type="ChEBI" id="CHEBI:15378"/>
        <dbReference type="ChEBI" id="CHEBI:37565"/>
        <dbReference type="ChEBI" id="CHEBI:58189"/>
        <dbReference type="ChEBI" id="CHEBI:58502"/>
        <dbReference type="EC" id="2.7.1.156"/>
    </reaction>
</comment>
<dbReference type="GO" id="GO:0005525">
    <property type="term" value="F:GTP binding"/>
    <property type="evidence" value="ECO:0007669"/>
    <property type="project" value="UniProtKB-KW"/>
</dbReference>
<dbReference type="EMBL" id="JAWJAY010000001">
    <property type="protein sequence ID" value="MDV2884266.1"/>
    <property type="molecule type" value="Genomic_DNA"/>
</dbReference>
<evidence type="ECO:0000256" key="18">
    <source>
        <dbReference type="PIRSR" id="PIRSR006135-1"/>
    </source>
</evidence>
<evidence type="ECO:0000256" key="17">
    <source>
        <dbReference type="ARBA" id="ARBA00030571"/>
    </source>
</evidence>
<dbReference type="GO" id="GO:0008820">
    <property type="term" value="F:cobinamide phosphate guanylyltransferase activity"/>
    <property type="evidence" value="ECO:0007669"/>
    <property type="project" value="UniProtKB-EC"/>
</dbReference>
<keyword evidence="15 19" id="KW-0342">GTP-binding</keyword>
<feature type="binding site" evidence="19">
    <location>
        <begin position="46"/>
        <end position="48"/>
    </location>
    <ligand>
        <name>GTP</name>
        <dbReference type="ChEBI" id="CHEBI:37565"/>
    </ligand>
</feature>
<gene>
    <name evidence="20" type="ORF">RYX45_03685</name>
</gene>
<comment type="pathway">
    <text evidence="5">Cofactor biosynthesis; adenosylcobalamin biosynthesis; adenosylcobalamin from cob(II)yrinate a,c-diamide: step 6/7.</text>
</comment>
<evidence type="ECO:0000256" key="4">
    <source>
        <dbReference type="ARBA" id="ARBA00003889"/>
    </source>
</evidence>
<dbReference type="EC" id="2.7.1.156" evidence="8"/>
<reference evidence="20" key="1">
    <citation type="submission" date="2023-10" db="EMBL/GenBank/DDBJ databases">
        <title>Screening of Alkalihalophilus pseudofirmusBZ-TG-HK211 and Its Alleviation of Salt Stress on Rapeseed Growth.</title>
        <authorList>
            <person name="Zhao B."/>
            <person name="Guo T."/>
        </authorList>
    </citation>
    <scope>NUCLEOTIDE SEQUENCE</scope>
    <source>
        <strain evidence="20">BZ-TG-HK211</strain>
    </source>
</reference>
<keyword evidence="20" id="KW-0548">Nucleotidyltransferase</keyword>
<dbReference type="SUPFAM" id="SSF52540">
    <property type="entry name" value="P-loop containing nucleoside triphosphate hydrolases"/>
    <property type="match status" value="1"/>
</dbReference>